<dbReference type="SMART" id="SM00753">
    <property type="entry name" value="PAM"/>
    <property type="match status" value="1"/>
</dbReference>
<dbReference type="Gene3D" id="1.10.10.10">
    <property type="entry name" value="Winged helix-like DNA-binding domain superfamily/Winged helix DNA-binding domain"/>
    <property type="match status" value="1"/>
</dbReference>
<dbReference type="GO" id="GO:0006368">
    <property type="term" value="P:transcription elongation by RNA polymerase II"/>
    <property type="evidence" value="ECO:0007669"/>
    <property type="project" value="TreeGrafter"/>
</dbReference>
<dbReference type="GO" id="GO:0003690">
    <property type="term" value="F:double-stranded DNA binding"/>
    <property type="evidence" value="ECO:0007669"/>
    <property type="project" value="InterPro"/>
</dbReference>
<proteinExistence type="predicted"/>
<evidence type="ECO:0008006" key="3">
    <source>
        <dbReference type="Google" id="ProtNLM"/>
    </source>
</evidence>
<dbReference type="VEuPathDB" id="FungiDB:QG37_07790"/>
<gene>
    <name evidence="1" type="ORF">QG37_07790</name>
</gene>
<sequence>MDILKDYLQQVQSASFQSPKEQPQGLLNLLRLHPSLNPWIVKIYNIGVLSDNQVREEIRRRNLFNDEWMAFQELVESFVKLSNQMNPYSMLESFDLYANYLNALSVAFTNKLYGFTLTPLIQDTIDIIKPMATQLDLQLLYVEKYRRPRLVFLASLLLKIFNNIRSQLGANDHIETAKKSIMLFIGVRLCQTYFQLLNPLLCRNVFSNMNNANLKMIDFPKSQQVQYRYYLGKFYMAKYHFVDAYQHFHWCLLNTPSNYMVDNSNVTQILRHLIPLGIIIGKKPNMNNIRTTFYSSRARCPKFLDILEGICAAVQLGDFNRFTRVINKADHYQVLKKYQLLLLFAEKAPILILRNLVRRVWNIQGCSAKLDYDSIRLALTVSLAGRPLSAINCFGECQESQGEDIDDFAVENCLVTLIDQNLLKGKLFPRLRVVSLSKTGVFPPIATILFLKFGNGPEGKLNYADKWMEQGR</sequence>
<dbReference type="VEuPathDB" id="FungiDB:B9J08_004054"/>
<dbReference type="PANTHER" id="PTHR12732">
    <property type="entry name" value="UNCHARACTERIZED PROTEASOME COMPONENT REGION PCI-CONTAINING"/>
    <property type="match status" value="1"/>
</dbReference>
<dbReference type="EMBL" id="LGST01000064">
    <property type="protein sequence ID" value="KND95840.1"/>
    <property type="molecule type" value="Genomic_DNA"/>
</dbReference>
<dbReference type="VEuPathDB" id="FungiDB:CJI96_0002424"/>
<dbReference type="VEuPathDB" id="FungiDB:CJJ09_000217"/>
<dbReference type="GO" id="GO:0003723">
    <property type="term" value="F:RNA binding"/>
    <property type="evidence" value="ECO:0007669"/>
    <property type="project" value="InterPro"/>
</dbReference>
<dbReference type="Proteomes" id="UP000037122">
    <property type="component" value="Unassembled WGS sequence"/>
</dbReference>
<dbReference type="GO" id="GO:0000973">
    <property type="term" value="P:post-transcriptional tethering of RNA polymerase II gene DNA at nuclear periphery"/>
    <property type="evidence" value="ECO:0007669"/>
    <property type="project" value="TreeGrafter"/>
</dbReference>
<protein>
    <recommendedName>
        <fullName evidence="3">PCI domain-containing protein</fullName>
    </recommendedName>
</protein>
<comment type="caution">
    <text evidence="1">The sequence shown here is derived from an EMBL/GenBank/DDBJ whole genome shotgun (WGS) entry which is preliminary data.</text>
</comment>
<dbReference type="AlphaFoldDB" id="A0A0L0NQ89"/>
<evidence type="ECO:0000313" key="1">
    <source>
        <dbReference type="EMBL" id="KND95840.1"/>
    </source>
</evidence>
<dbReference type="InterPro" id="IPR045114">
    <property type="entry name" value="Csn12-like"/>
</dbReference>
<organism evidence="1 2">
    <name type="scientific">Candidozyma auris</name>
    <name type="common">Yeast</name>
    <name type="synonym">Candida auris</name>
    <dbReference type="NCBI Taxonomy" id="498019"/>
    <lineage>
        <taxon>Eukaryota</taxon>
        <taxon>Fungi</taxon>
        <taxon>Dikarya</taxon>
        <taxon>Ascomycota</taxon>
        <taxon>Saccharomycotina</taxon>
        <taxon>Pichiomycetes</taxon>
        <taxon>Metschnikowiaceae</taxon>
        <taxon>Candidozyma</taxon>
    </lineage>
</organism>
<evidence type="ECO:0000313" key="2">
    <source>
        <dbReference type="Proteomes" id="UP000037122"/>
    </source>
</evidence>
<dbReference type="GO" id="GO:0070390">
    <property type="term" value="C:transcription export complex 2"/>
    <property type="evidence" value="ECO:0007669"/>
    <property type="project" value="TreeGrafter"/>
</dbReference>
<dbReference type="PANTHER" id="PTHR12732:SF8">
    <property type="entry name" value="NUCLEAR MRNA EXPORT PROTEIN THP1"/>
    <property type="match status" value="1"/>
</dbReference>
<dbReference type="VEuPathDB" id="FungiDB:CJJ07_001841"/>
<dbReference type="GO" id="GO:0016973">
    <property type="term" value="P:poly(A)+ mRNA export from nucleus"/>
    <property type="evidence" value="ECO:0007669"/>
    <property type="project" value="TreeGrafter"/>
</dbReference>
<reference evidence="2" key="1">
    <citation type="journal article" date="2015" name="BMC Genomics">
        <title>Draft genome of a commonly misdiagnosed multidrug resistant pathogen Candida auris.</title>
        <authorList>
            <person name="Chatterjee S."/>
            <person name="Alampalli S.V."/>
            <person name="Nageshan R.K."/>
            <person name="Chettiar S.T."/>
            <person name="Joshi S."/>
            <person name="Tatu U.S."/>
        </authorList>
    </citation>
    <scope>NUCLEOTIDE SEQUENCE [LARGE SCALE GENOMIC DNA]</scope>
    <source>
        <strain evidence="2">6684</strain>
    </source>
</reference>
<dbReference type="InterPro" id="IPR036388">
    <property type="entry name" value="WH-like_DNA-bd_sf"/>
</dbReference>
<dbReference type="VEuPathDB" id="FungiDB:CJI97_003970"/>
<name>A0A0L0NQ89_CANAR</name>
<accession>A0A0L0NQ89</accession>